<dbReference type="RefSeq" id="WP_209647846.1">
    <property type="nucleotide sequence ID" value="NZ_JAGINW010000001.1"/>
</dbReference>
<sequence>MAWRVARSLDALLGQLNAMAPGRSKVSDGSIGDTSHQNRSSDHNPWYGPGIVTARDFTHDPAGGLDCNWLADKLVRSGDARIKYIIWDRRIWQAGRWTGYSGINPHTHHLHLSVQANPSCDDTRAWNLGAPTPSREAPDVNADEHAWLGNMNAQITGKHKSKVNPEWECTPVEFLQFADLHLTEIKATLAAQSAAIAALSNDQDLTRDEVAAIIRDAVQQSIQITGDVRITSKESPQ</sequence>
<gene>
    <name evidence="2" type="ORF">JOF56_011614</name>
</gene>
<feature type="region of interest" description="Disordered" evidence="1">
    <location>
        <begin position="23"/>
        <end position="46"/>
    </location>
</feature>
<comment type="caution">
    <text evidence="2">The sequence shown here is derived from an EMBL/GenBank/DDBJ whole genome shotgun (WGS) entry which is preliminary data.</text>
</comment>
<dbReference type="Proteomes" id="UP001519332">
    <property type="component" value="Unassembled WGS sequence"/>
</dbReference>
<accession>A0ABS4U3I4</accession>
<evidence type="ECO:0000313" key="3">
    <source>
        <dbReference type="Proteomes" id="UP001519332"/>
    </source>
</evidence>
<evidence type="ECO:0000313" key="2">
    <source>
        <dbReference type="EMBL" id="MBP2331229.1"/>
    </source>
</evidence>
<protein>
    <submittedName>
        <fullName evidence="2">Uncharacterized protein</fullName>
    </submittedName>
</protein>
<reference evidence="2 3" key="1">
    <citation type="submission" date="2021-03" db="EMBL/GenBank/DDBJ databases">
        <title>Sequencing the genomes of 1000 actinobacteria strains.</title>
        <authorList>
            <person name="Klenk H.-P."/>
        </authorList>
    </citation>
    <scope>NUCLEOTIDE SEQUENCE [LARGE SCALE GENOMIC DNA]</scope>
    <source>
        <strain evidence="2 3">DSM 46670</strain>
    </source>
</reference>
<proteinExistence type="predicted"/>
<keyword evidence="3" id="KW-1185">Reference proteome</keyword>
<dbReference type="EMBL" id="JAGINW010000001">
    <property type="protein sequence ID" value="MBP2331229.1"/>
    <property type="molecule type" value="Genomic_DNA"/>
</dbReference>
<organism evidence="2 3">
    <name type="scientific">Kibdelosporangium banguiense</name>
    <dbReference type="NCBI Taxonomy" id="1365924"/>
    <lineage>
        <taxon>Bacteria</taxon>
        <taxon>Bacillati</taxon>
        <taxon>Actinomycetota</taxon>
        <taxon>Actinomycetes</taxon>
        <taxon>Pseudonocardiales</taxon>
        <taxon>Pseudonocardiaceae</taxon>
        <taxon>Kibdelosporangium</taxon>
    </lineage>
</organism>
<name>A0ABS4U3I4_9PSEU</name>
<evidence type="ECO:0000256" key="1">
    <source>
        <dbReference type="SAM" id="MobiDB-lite"/>
    </source>
</evidence>